<accession>A0A0A0IK16</accession>
<protein>
    <submittedName>
        <fullName evidence="1">Uncharacterized protein</fullName>
    </submittedName>
</protein>
<evidence type="ECO:0000313" key="1">
    <source>
        <dbReference type="EMBL" id="KGN01243.1"/>
    </source>
</evidence>
<comment type="caution">
    <text evidence="1">The sequence shown here is derived from an EMBL/GenBank/DDBJ whole genome shotgun (WGS) entry which is preliminary data.</text>
</comment>
<organism evidence="1 2">
    <name type="scientific">Clostridium botulinum C/D str. DC5</name>
    <dbReference type="NCBI Taxonomy" id="1443128"/>
    <lineage>
        <taxon>Bacteria</taxon>
        <taxon>Bacillati</taxon>
        <taxon>Bacillota</taxon>
        <taxon>Clostridia</taxon>
        <taxon>Eubacteriales</taxon>
        <taxon>Clostridiaceae</taxon>
        <taxon>Clostridium</taxon>
    </lineage>
</organism>
<dbReference type="Proteomes" id="UP000030014">
    <property type="component" value="Unassembled WGS sequence"/>
</dbReference>
<evidence type="ECO:0000313" key="2">
    <source>
        <dbReference type="Proteomes" id="UP000030014"/>
    </source>
</evidence>
<gene>
    <name evidence="1" type="ORF">Z955_01530</name>
</gene>
<sequence>MNELLLNTGKLLDFQNISQMYQDNITLDNINTSANLGTLTFTSVLSGNKIALSGITNYNLSINVPDVTTAIIGPISLTITRNGDITTGETIYDSFAQYTHRSMLTNNTEYDSGQFIPFEFVDTPSVTLCNSTVTYTLTLSVPSALTTGVGYQLIRNEIYYSFSGAQIQQ</sequence>
<dbReference type="RefSeq" id="WP_039259011.1">
    <property type="nucleotide sequence ID" value="NZ_JDRY01000008.1"/>
</dbReference>
<dbReference type="EMBL" id="JDRY01000008">
    <property type="protein sequence ID" value="KGN01243.1"/>
    <property type="molecule type" value="Genomic_DNA"/>
</dbReference>
<dbReference type="AlphaFoldDB" id="A0A0A0IK16"/>
<name>A0A0A0IK16_CLOBO</name>
<reference evidence="1 2" key="1">
    <citation type="submission" date="2014-01" db="EMBL/GenBank/DDBJ databases">
        <title>Plasmidome dynamics in the species complex Clostridium novyi sensu lato converts strains of independent lineages into distinctly different pathogens.</title>
        <authorList>
            <person name="Skarin H."/>
            <person name="Segerman B."/>
        </authorList>
    </citation>
    <scope>NUCLEOTIDE SEQUENCE [LARGE SCALE GENOMIC DNA]</scope>
    <source>
        <strain evidence="1 2">DC5</strain>
    </source>
</reference>
<proteinExistence type="predicted"/>